<evidence type="ECO:0000313" key="7">
    <source>
        <dbReference type="RefSeq" id="XP_022257191.1"/>
    </source>
</evidence>
<dbReference type="RefSeq" id="XP_022257191.1">
    <property type="nucleotide sequence ID" value="XM_022401483.1"/>
</dbReference>
<keyword evidence="3" id="KW-0175">Coiled coil</keyword>
<dbReference type="InterPro" id="IPR050384">
    <property type="entry name" value="Endophilin_SH3RF"/>
</dbReference>
<sequence>MEVESPTTTNTGKTTAKRGRARALYSYTPVNEDELQLQVDDIIEVLDEVEEGWWKGMLKGLVGVFPSNFVVEEDGNGNVFEPSGKTEKESEINNDPRTVAAPPKNSLPNSPTQEEVKPKPIHGIGYGNIFKDGVVNLKPTCPAKRNPSFQKKLELSTDSDAPKLPPKPVKELVQVLFSYEAQNEDELTIEEGDIITIVTKDVEDKGWWKGELNGKIGVFPDNFVEVVKADEAHSKKPGRPEKPAVAVLATNVHTTTQTNVPSCMVDSPITEKVTKKGTATSKISPPAIPKKEDKPAPPLPGKKPLLQTKKKPQRSSISPVKPSTLLTPPTSSILMSSASTTSTAGTSKLPSPSVASPSGSIPIVSPVTTERLTDDMKVRCQQQKPEDKSAFDSVEVFPDKLTHLTASRARAPNRRPPSQFLGREMGKENGDLLGSEQPPWLCELLKSQSKRASQCYAEAKDVKESSPNKETKTVLLPAKVNNSKISLVSTKDEDNKPKIKPVPSPTLSSSARFSPSTHCPSSFSLDVVTLQQEVDNLKKEMNLLKNTSVNKGDYNELQKQVKQLEDSVEMQRKHYGKLVVDLMKEVDEEKKLRMVLQVELDRIKKLTSTV</sequence>
<dbReference type="SUPFAM" id="SSF50044">
    <property type="entry name" value="SH3-domain"/>
    <property type="match status" value="2"/>
</dbReference>
<dbReference type="InterPro" id="IPR001452">
    <property type="entry name" value="SH3_domain"/>
</dbReference>
<reference evidence="7" key="1">
    <citation type="submission" date="2025-08" db="UniProtKB">
        <authorList>
            <consortium name="RefSeq"/>
        </authorList>
    </citation>
    <scope>IDENTIFICATION</scope>
    <source>
        <tissue evidence="7">Muscle</tissue>
    </source>
</reference>
<evidence type="ECO:0000256" key="2">
    <source>
        <dbReference type="PROSITE-ProRule" id="PRU00192"/>
    </source>
</evidence>
<dbReference type="CDD" id="cd11875">
    <property type="entry name" value="SH3_CD2AP-like_3"/>
    <property type="match status" value="1"/>
</dbReference>
<evidence type="ECO:0000256" key="1">
    <source>
        <dbReference type="ARBA" id="ARBA00022443"/>
    </source>
</evidence>
<accession>A0ABM1TMT5</accession>
<dbReference type="Pfam" id="PF14604">
    <property type="entry name" value="SH3_9"/>
    <property type="match status" value="2"/>
</dbReference>
<dbReference type="PRINTS" id="PR01887">
    <property type="entry name" value="SPECTRNALPHA"/>
</dbReference>
<evidence type="ECO:0000313" key="6">
    <source>
        <dbReference type="Proteomes" id="UP000694941"/>
    </source>
</evidence>
<feature type="region of interest" description="Disordered" evidence="4">
    <location>
        <begin position="1"/>
        <end position="20"/>
    </location>
</feature>
<proteinExistence type="predicted"/>
<organism evidence="6 7">
    <name type="scientific">Limulus polyphemus</name>
    <name type="common">Atlantic horseshoe crab</name>
    <dbReference type="NCBI Taxonomy" id="6850"/>
    <lineage>
        <taxon>Eukaryota</taxon>
        <taxon>Metazoa</taxon>
        <taxon>Ecdysozoa</taxon>
        <taxon>Arthropoda</taxon>
        <taxon>Chelicerata</taxon>
        <taxon>Merostomata</taxon>
        <taxon>Xiphosura</taxon>
        <taxon>Limulidae</taxon>
        <taxon>Limulus</taxon>
    </lineage>
</organism>
<feature type="coiled-coil region" evidence="3">
    <location>
        <begin position="527"/>
        <end position="574"/>
    </location>
</feature>
<gene>
    <name evidence="7" type="primary">LOC106472957</name>
</gene>
<feature type="region of interest" description="Disordered" evidence="4">
    <location>
        <begin position="73"/>
        <end position="119"/>
    </location>
</feature>
<evidence type="ECO:0000259" key="5">
    <source>
        <dbReference type="PROSITE" id="PS50002"/>
    </source>
</evidence>
<evidence type="ECO:0000256" key="4">
    <source>
        <dbReference type="SAM" id="MobiDB-lite"/>
    </source>
</evidence>
<dbReference type="PRINTS" id="PR00452">
    <property type="entry name" value="SH3DOMAIN"/>
</dbReference>
<feature type="region of interest" description="Disordered" evidence="4">
    <location>
        <begin position="491"/>
        <end position="513"/>
    </location>
</feature>
<dbReference type="Proteomes" id="UP000694941">
    <property type="component" value="Unplaced"/>
</dbReference>
<keyword evidence="6" id="KW-1185">Reference proteome</keyword>
<dbReference type="SMART" id="SM00326">
    <property type="entry name" value="SH3"/>
    <property type="match status" value="2"/>
</dbReference>
<dbReference type="PANTHER" id="PTHR14167:SF92">
    <property type="entry name" value="CIN85 AND CD2AP RELATED, ISOFORM J"/>
    <property type="match status" value="1"/>
</dbReference>
<dbReference type="PANTHER" id="PTHR14167">
    <property type="entry name" value="SH3 DOMAIN-CONTAINING"/>
    <property type="match status" value="1"/>
</dbReference>
<dbReference type="CDD" id="cd11874">
    <property type="entry name" value="SH3_CD2AP-like_2"/>
    <property type="match status" value="1"/>
</dbReference>
<feature type="domain" description="SH3" evidence="5">
    <location>
        <begin position="16"/>
        <end position="75"/>
    </location>
</feature>
<dbReference type="GeneID" id="106472957"/>
<name>A0ABM1TMT5_LIMPO</name>
<evidence type="ECO:0000256" key="3">
    <source>
        <dbReference type="SAM" id="Coils"/>
    </source>
</evidence>
<protein>
    <submittedName>
        <fullName evidence="7">SH3 domain-containing kinase-binding protein 1-like</fullName>
    </submittedName>
</protein>
<dbReference type="InterPro" id="IPR036028">
    <property type="entry name" value="SH3-like_dom_sf"/>
</dbReference>
<dbReference type="PROSITE" id="PS50002">
    <property type="entry name" value="SH3"/>
    <property type="match status" value="2"/>
</dbReference>
<feature type="region of interest" description="Disordered" evidence="4">
    <location>
        <begin position="273"/>
        <end position="370"/>
    </location>
</feature>
<feature type="compositionally biased region" description="Low complexity" evidence="4">
    <location>
        <begin position="330"/>
        <end position="367"/>
    </location>
</feature>
<feature type="domain" description="SH3" evidence="5">
    <location>
        <begin position="168"/>
        <end position="229"/>
    </location>
</feature>
<feature type="region of interest" description="Disordered" evidence="4">
    <location>
        <begin position="405"/>
        <end position="435"/>
    </location>
</feature>
<keyword evidence="1 2" id="KW-0728">SH3 domain</keyword>
<dbReference type="Gene3D" id="2.30.30.40">
    <property type="entry name" value="SH3 Domains"/>
    <property type="match status" value="2"/>
</dbReference>